<protein>
    <recommendedName>
        <fullName evidence="2">GYD domain-containing protein</fullName>
    </recommendedName>
</protein>
<dbReference type="InterPro" id="IPR014845">
    <property type="entry name" value="GYD/TTHA1554"/>
</dbReference>
<organism evidence="1">
    <name type="scientific">marine metagenome</name>
    <dbReference type="NCBI Taxonomy" id="408172"/>
    <lineage>
        <taxon>unclassified sequences</taxon>
        <taxon>metagenomes</taxon>
        <taxon>ecological metagenomes</taxon>
    </lineage>
</organism>
<sequence length="108" mass="11315">MGHYLITASYTSEAWAAQIENPKNRMEVVKPLFDAVGGRIESAYLSFGANDLVLICEFPDNVSAASVAIKAASGGGLSNFQTTPLISIEDGIEAMKKAGSLSYSAPGN</sequence>
<dbReference type="EMBL" id="UINC01146014">
    <property type="protein sequence ID" value="SVD36492.1"/>
    <property type="molecule type" value="Genomic_DNA"/>
</dbReference>
<proteinExistence type="predicted"/>
<dbReference type="Pfam" id="PF08734">
    <property type="entry name" value="GYD"/>
    <property type="match status" value="1"/>
</dbReference>
<gene>
    <name evidence="1" type="ORF">METZ01_LOCUS389346</name>
</gene>
<name>A0A382UQL6_9ZZZZ</name>
<reference evidence="1" key="1">
    <citation type="submission" date="2018-05" db="EMBL/GenBank/DDBJ databases">
        <authorList>
            <person name="Lanie J.A."/>
            <person name="Ng W.-L."/>
            <person name="Kazmierczak K.M."/>
            <person name="Andrzejewski T.M."/>
            <person name="Davidsen T.M."/>
            <person name="Wayne K.J."/>
            <person name="Tettelin H."/>
            <person name="Glass J.I."/>
            <person name="Rusch D."/>
            <person name="Podicherti R."/>
            <person name="Tsui H.-C.T."/>
            <person name="Winkler M.E."/>
        </authorList>
    </citation>
    <scope>NUCLEOTIDE SEQUENCE</scope>
</reference>
<accession>A0A382UQL6</accession>
<evidence type="ECO:0000313" key="1">
    <source>
        <dbReference type="EMBL" id="SVD36492.1"/>
    </source>
</evidence>
<evidence type="ECO:0008006" key="2">
    <source>
        <dbReference type="Google" id="ProtNLM"/>
    </source>
</evidence>
<dbReference type="AlphaFoldDB" id="A0A382UQL6"/>